<dbReference type="InterPro" id="IPR050839">
    <property type="entry name" value="Rho-assoc_Ser/Thr_Kinase"/>
</dbReference>
<feature type="compositionally biased region" description="Polar residues" evidence="15">
    <location>
        <begin position="729"/>
        <end position="738"/>
    </location>
</feature>
<dbReference type="EMBL" id="OB660134">
    <property type="protein sequence ID" value="CAD7222991.1"/>
    <property type="molecule type" value="Genomic_DNA"/>
</dbReference>
<feature type="region of interest" description="Disordered" evidence="15">
    <location>
        <begin position="883"/>
        <end position="908"/>
    </location>
</feature>
<feature type="region of interest" description="Disordered" evidence="15">
    <location>
        <begin position="1010"/>
        <end position="1053"/>
    </location>
</feature>
<dbReference type="GO" id="GO:0004674">
    <property type="term" value="F:protein serine/threonine kinase activity"/>
    <property type="evidence" value="ECO:0007669"/>
    <property type="project" value="UniProtKB-KW"/>
</dbReference>
<keyword evidence="10" id="KW-0067">ATP-binding</keyword>
<feature type="compositionally biased region" description="Polar residues" evidence="15">
    <location>
        <begin position="768"/>
        <end position="781"/>
    </location>
</feature>
<accession>A0A7R8ZKR2</accession>
<dbReference type="PROSITE" id="PS50011">
    <property type="entry name" value="PROTEIN_KINASE_DOM"/>
    <property type="match status" value="1"/>
</dbReference>
<dbReference type="GO" id="GO:0031032">
    <property type="term" value="P:actomyosin structure organization"/>
    <property type="evidence" value="ECO:0007669"/>
    <property type="project" value="TreeGrafter"/>
</dbReference>
<reference evidence="16" key="1">
    <citation type="submission" date="2020-11" db="EMBL/GenBank/DDBJ databases">
        <authorList>
            <person name="Tran Van P."/>
        </authorList>
    </citation>
    <scope>NUCLEOTIDE SEQUENCE</scope>
</reference>
<feature type="region of interest" description="Disordered" evidence="15">
    <location>
        <begin position="1403"/>
        <end position="1422"/>
    </location>
</feature>
<evidence type="ECO:0000256" key="11">
    <source>
        <dbReference type="ARBA" id="ARBA00023054"/>
    </source>
</evidence>
<protein>
    <recommendedName>
        <fullName evidence="1">non-specific serine/threonine protein kinase</fullName>
        <ecNumber evidence="1">2.7.11.1</ecNumber>
    </recommendedName>
</protein>
<keyword evidence="11 14" id="KW-0175">Coiled coil</keyword>
<dbReference type="InterPro" id="IPR017441">
    <property type="entry name" value="Protein_kinase_ATP_BS"/>
</dbReference>
<comment type="catalytic activity">
    <reaction evidence="12">
        <text>L-threonyl-[protein] + ATP = O-phospho-L-threonyl-[protein] + ADP + H(+)</text>
        <dbReference type="Rhea" id="RHEA:46608"/>
        <dbReference type="Rhea" id="RHEA-COMP:11060"/>
        <dbReference type="Rhea" id="RHEA-COMP:11605"/>
        <dbReference type="ChEBI" id="CHEBI:15378"/>
        <dbReference type="ChEBI" id="CHEBI:30013"/>
        <dbReference type="ChEBI" id="CHEBI:30616"/>
        <dbReference type="ChEBI" id="CHEBI:61977"/>
        <dbReference type="ChEBI" id="CHEBI:456216"/>
        <dbReference type="EC" id="2.7.11.1"/>
    </reaction>
</comment>
<keyword evidence="8" id="KW-0418">Kinase</keyword>
<feature type="compositionally biased region" description="Basic and acidic residues" evidence="15">
    <location>
        <begin position="937"/>
        <end position="949"/>
    </location>
</feature>
<evidence type="ECO:0000256" key="8">
    <source>
        <dbReference type="ARBA" id="ARBA00022777"/>
    </source>
</evidence>
<feature type="coiled-coil region" evidence="14">
    <location>
        <begin position="415"/>
        <end position="580"/>
    </location>
</feature>
<feature type="region of interest" description="Disordered" evidence="15">
    <location>
        <begin position="928"/>
        <end position="949"/>
    </location>
</feature>
<feature type="compositionally biased region" description="Polar residues" evidence="15">
    <location>
        <begin position="346"/>
        <end position="364"/>
    </location>
</feature>
<feature type="compositionally biased region" description="Polar residues" evidence="15">
    <location>
        <begin position="1413"/>
        <end position="1422"/>
    </location>
</feature>
<dbReference type="InterPro" id="IPR000719">
    <property type="entry name" value="Prot_kinase_dom"/>
</dbReference>
<evidence type="ECO:0000256" key="5">
    <source>
        <dbReference type="ARBA" id="ARBA00022723"/>
    </source>
</evidence>
<evidence type="ECO:0000313" key="16">
    <source>
        <dbReference type="EMBL" id="CAD7222991.1"/>
    </source>
</evidence>
<dbReference type="GO" id="GO:0008270">
    <property type="term" value="F:zinc ion binding"/>
    <property type="evidence" value="ECO:0007669"/>
    <property type="project" value="UniProtKB-KW"/>
</dbReference>
<feature type="compositionally biased region" description="Low complexity" evidence="15">
    <location>
        <begin position="739"/>
        <end position="761"/>
    </location>
</feature>
<keyword evidence="9" id="KW-0862">Zinc</keyword>
<evidence type="ECO:0000256" key="13">
    <source>
        <dbReference type="ARBA" id="ARBA00048679"/>
    </source>
</evidence>
<evidence type="ECO:0000256" key="1">
    <source>
        <dbReference type="ARBA" id="ARBA00012513"/>
    </source>
</evidence>
<dbReference type="EC" id="2.7.11.1" evidence="1"/>
<sequence length="1920" mass="215578">MESVSSRTQRLKQMFLGLSNNSARTIISTEALLDSLTLMYKEFDTLAHRDNKNVTSFLNRFESLISELQDLRVKREDFEVVDLVGRGQFGDVHLVREAASGVLFAMKSLPKRENLPTRKSSHFEEERDIMALACSPWLVSLHYSFQDSECLHFIMDFVPGGDLLGLLNRDIKPENLLLDRMGHLKLTDFGSAIRLDPKTRTYTLETPVGTEEYVPPEVLLGNGRKGQTLGTEGDYWGLGVLAYQLLYNRTPFESELTRNTYHKIMKFKEFVTYPPLESGKPMSSLARSLLESLLTERHNRLNHDSLKAHPFFESIRWDALREMSAPHIPCLTSEVDTTNFSFDRGSGHTSIAKASSPSKRQSSPLKRFGADSGVQFDTTQLPFVGMSFTRSTEGANARLSLRLSKQISGSSILDEKSCNRELQDLRKKVVHADEEMTNKNKALASVHAEKQELQKKLKDAEAKNKRLEEELVLRDKEIARLKNDLSLENASRQEMETKAIDLIKGAKERWKKEEEKKLAEMQKKLNKTKQELEEVLDEHAQSLSQRLQLEDYIKELLADKIELNKELEALKTEMEWAKQRMEYEAQNELPSPIPFDDSSVFSPAKRILDGIEASIKSMSSDLEEMRRREPPNLLMTSLNTTVNNDLSFGNLSIDLEEMRRREPPNLLMTSLNTTVNNDLSFGNLSTITEGSAHPMSEVTTASSTVEEDSFLLVGESEASLQMTPPCATEDQSTSSRRNSSVAEATSGSSSKRLSLRLNASSHSDKADQSTTKASGSSTRQASTETTMTMSVEMADLPSVHVRWQDLEDKKDKSSAPMVRWGPEEQHRMESLVRRTLKRDKEIATLKEKIQMLENKLSESAVCAQRLRDELAFAERENKRLVEEGEKERQRMEQAKIQQEERLNESSRKEDELVNMRAALESLAAKLAVRRQSQGEASDDRTSEVRQSERMKLLEEQIGRLEAQLEKARDSATTERTKAELAERELIASPTACPLSGISIILLMRPSRDMSYGSSQKEKQLSNASIDLRMAERERNEAEKTVRSLREKEREWRQGTEGVQAKVKALEAEKERVEAEVETLTEKLRQSMDKHQAEKSAWDSLVERLNEKVASQETDLRLLMKEAGAKEVADHQRRELQEEVQKLSQEKQESETKCRKMETEMRNAVSQMEAKAQELVRVAGIVKGLEEEILEVDQLNAKLTEQLQAANDELQKCQASEARLKLNLERAQSSLAEANSKVDLLERNLESLKSTLAETESEQQDLEAAHVADKDELLRRMERARRHAEDLQRELSVAQDQKRALMETTNCLTDEIVKLREQLARVRLETFDAKEEKKRLQKSLNAMTDRAEEAEISLGEAEQELEDQRAAFESLKDEFSRYKLMKESAIEQQMKLINVLQDSQENKKKKGHGIFSSAPRTPCSTPSRSIHETAVLLDRERNKVFALTTELNTLKAELAKAKGASASEMQELLKKSTAASSGSVPHHLARRALAPVLLSPRTEEEPTAVPKYISPARTRVKHNIPHKFNPMRTMLPVKCGGCLGSVPFGRIGSKCLACGLAAHQACAEKINAESPFCGLTPQMVLETTFLPSPPKTLTEAENFLDIFFSITCTWGGCSSTTNVERNNDVKRFFASDTGSQSIVEELHKENAFGKRKKRRASIVPEETLTISDGEVKQLINSEKRWEPRFLSLVADQLRIFRSAHDKEGGRPLSSYALNPVDGYTCVVACVGGSELTWVTSTDLPFVFKLELFELGDLSPKEILYFMSLSFVDKTRWVCTLEDLCKTGLGNESAFEDDLPPIQPKPIFHVPSGQGEVQCATALSPTALLLGTRRGILASAQKDSTESRLILPIEGGIFQMKALEKLQILVVISESFVGGVGGHSDQQVGKPGLNGGAHGSGGDGIGGRIGTVVSYDSTASKQGIKE</sequence>
<feature type="region of interest" description="Disordered" evidence="15">
    <location>
        <begin position="346"/>
        <end position="367"/>
    </location>
</feature>
<keyword evidence="5" id="KW-0479">Metal-binding</keyword>
<dbReference type="InterPro" id="IPR011993">
    <property type="entry name" value="PH-like_dom_sf"/>
</dbReference>
<gene>
    <name evidence="16" type="ORF">CTOB1V02_LOCUS986</name>
</gene>
<keyword evidence="6" id="KW-0547">Nucleotide-binding</keyword>
<evidence type="ECO:0000256" key="4">
    <source>
        <dbReference type="ARBA" id="ARBA00022679"/>
    </source>
</evidence>
<evidence type="ECO:0000256" key="7">
    <source>
        <dbReference type="ARBA" id="ARBA00022771"/>
    </source>
</evidence>
<evidence type="ECO:0000256" key="10">
    <source>
        <dbReference type="ARBA" id="ARBA00022840"/>
    </source>
</evidence>
<evidence type="ECO:0000256" key="14">
    <source>
        <dbReference type="SAM" id="Coils"/>
    </source>
</evidence>
<dbReference type="PROSITE" id="PS51285">
    <property type="entry name" value="AGC_KINASE_CTER"/>
    <property type="match status" value="1"/>
</dbReference>
<dbReference type="Gene3D" id="3.30.60.20">
    <property type="match status" value="1"/>
</dbReference>
<dbReference type="SMART" id="SM00220">
    <property type="entry name" value="S_TKc"/>
    <property type="match status" value="1"/>
</dbReference>
<dbReference type="PANTHER" id="PTHR22988">
    <property type="entry name" value="MYOTONIC DYSTROPHY S/T KINASE-RELATED"/>
    <property type="match status" value="1"/>
</dbReference>
<dbReference type="InterPro" id="IPR002219">
    <property type="entry name" value="PKC_DAG/PE"/>
</dbReference>
<keyword evidence="2" id="KW-0723">Serine/threonine-protein kinase</keyword>
<dbReference type="SUPFAM" id="SSF56112">
    <property type="entry name" value="Protein kinase-like (PK-like)"/>
    <property type="match status" value="1"/>
</dbReference>
<dbReference type="SMART" id="SM00109">
    <property type="entry name" value="C1"/>
    <property type="match status" value="1"/>
</dbReference>
<evidence type="ECO:0000256" key="6">
    <source>
        <dbReference type="ARBA" id="ARBA00022741"/>
    </source>
</evidence>
<feature type="compositionally biased region" description="Basic and acidic residues" evidence="15">
    <location>
        <begin position="1028"/>
        <end position="1053"/>
    </location>
</feature>
<dbReference type="SUPFAM" id="SSF57889">
    <property type="entry name" value="Cysteine-rich domain"/>
    <property type="match status" value="1"/>
</dbReference>
<evidence type="ECO:0000256" key="9">
    <source>
        <dbReference type="ARBA" id="ARBA00022833"/>
    </source>
</evidence>
<proteinExistence type="predicted"/>
<dbReference type="Gene3D" id="2.30.29.30">
    <property type="entry name" value="Pleckstrin-homology domain (PH domain)/Phosphotyrosine-binding domain (PTB)"/>
    <property type="match status" value="1"/>
</dbReference>
<dbReference type="InterPro" id="IPR011009">
    <property type="entry name" value="Kinase-like_dom_sf"/>
</dbReference>
<feature type="region of interest" description="Disordered" evidence="15">
    <location>
        <begin position="716"/>
        <end position="785"/>
    </location>
</feature>
<dbReference type="Pfam" id="PF00069">
    <property type="entry name" value="Pkinase"/>
    <property type="match status" value="1"/>
</dbReference>
<evidence type="ECO:0000256" key="12">
    <source>
        <dbReference type="ARBA" id="ARBA00047899"/>
    </source>
</evidence>
<evidence type="ECO:0000256" key="2">
    <source>
        <dbReference type="ARBA" id="ARBA00022527"/>
    </source>
</evidence>
<dbReference type="PANTHER" id="PTHR22988:SF71">
    <property type="entry name" value="CITRON RHO-INTERACTING KINASE"/>
    <property type="match status" value="1"/>
</dbReference>
<dbReference type="GO" id="GO:0005737">
    <property type="term" value="C:cytoplasm"/>
    <property type="evidence" value="ECO:0007669"/>
    <property type="project" value="TreeGrafter"/>
</dbReference>
<comment type="catalytic activity">
    <reaction evidence="13">
        <text>L-seryl-[protein] + ATP = O-phospho-L-seryl-[protein] + ADP + H(+)</text>
        <dbReference type="Rhea" id="RHEA:17989"/>
        <dbReference type="Rhea" id="RHEA-COMP:9863"/>
        <dbReference type="Rhea" id="RHEA-COMP:11604"/>
        <dbReference type="ChEBI" id="CHEBI:15378"/>
        <dbReference type="ChEBI" id="CHEBI:29999"/>
        <dbReference type="ChEBI" id="CHEBI:30616"/>
        <dbReference type="ChEBI" id="CHEBI:83421"/>
        <dbReference type="ChEBI" id="CHEBI:456216"/>
        <dbReference type="EC" id="2.7.11.1"/>
    </reaction>
</comment>
<keyword evidence="4" id="KW-0808">Transferase</keyword>
<dbReference type="GO" id="GO:0005524">
    <property type="term" value="F:ATP binding"/>
    <property type="evidence" value="ECO:0007669"/>
    <property type="project" value="UniProtKB-UniRule"/>
</dbReference>
<keyword evidence="7" id="KW-0863">Zinc-finger</keyword>
<evidence type="ECO:0000256" key="3">
    <source>
        <dbReference type="ARBA" id="ARBA00022553"/>
    </source>
</evidence>
<dbReference type="Gene3D" id="1.10.510.10">
    <property type="entry name" value="Transferase(Phosphotransferase) domain 1"/>
    <property type="match status" value="1"/>
</dbReference>
<dbReference type="InterPro" id="IPR046349">
    <property type="entry name" value="C1-like_sf"/>
</dbReference>
<dbReference type="PROSITE" id="PS50081">
    <property type="entry name" value="ZF_DAG_PE_2"/>
    <property type="match status" value="1"/>
</dbReference>
<keyword evidence="3" id="KW-0597">Phosphoprotein</keyword>
<dbReference type="InterPro" id="IPR000961">
    <property type="entry name" value="AGC-kinase_C"/>
</dbReference>
<dbReference type="Gene3D" id="3.30.200.20">
    <property type="entry name" value="Phosphorylase Kinase, domain 1"/>
    <property type="match status" value="2"/>
</dbReference>
<evidence type="ECO:0000256" key="15">
    <source>
        <dbReference type="SAM" id="MobiDB-lite"/>
    </source>
</evidence>
<name>A0A7R8ZKR2_9CRUS</name>
<dbReference type="PROSITE" id="PS00107">
    <property type="entry name" value="PROTEIN_KINASE_ATP"/>
    <property type="match status" value="1"/>
</dbReference>
<dbReference type="SUPFAM" id="SSF50729">
    <property type="entry name" value="PH domain-like"/>
    <property type="match status" value="1"/>
</dbReference>
<organism evidence="16">
    <name type="scientific">Cyprideis torosa</name>
    <dbReference type="NCBI Taxonomy" id="163714"/>
    <lineage>
        <taxon>Eukaryota</taxon>
        <taxon>Metazoa</taxon>
        <taxon>Ecdysozoa</taxon>
        <taxon>Arthropoda</taxon>
        <taxon>Crustacea</taxon>
        <taxon>Oligostraca</taxon>
        <taxon>Ostracoda</taxon>
        <taxon>Podocopa</taxon>
        <taxon>Podocopida</taxon>
        <taxon>Cytherocopina</taxon>
        <taxon>Cytheroidea</taxon>
        <taxon>Cytherideidae</taxon>
        <taxon>Cyprideis</taxon>
    </lineage>
</organism>
<dbReference type="GO" id="GO:0005856">
    <property type="term" value="C:cytoskeleton"/>
    <property type="evidence" value="ECO:0007669"/>
    <property type="project" value="TreeGrafter"/>
</dbReference>